<dbReference type="Proteomes" id="UP001595456">
    <property type="component" value="Unassembled WGS sequence"/>
</dbReference>
<organism evidence="1 2">
    <name type="scientific">Alteraurantiacibacter palmitatis</name>
    <dbReference type="NCBI Taxonomy" id="2054628"/>
    <lineage>
        <taxon>Bacteria</taxon>
        <taxon>Pseudomonadati</taxon>
        <taxon>Pseudomonadota</taxon>
        <taxon>Alphaproteobacteria</taxon>
        <taxon>Sphingomonadales</taxon>
        <taxon>Erythrobacteraceae</taxon>
        <taxon>Alteraurantiacibacter</taxon>
    </lineage>
</organism>
<sequence>MMHRHDKLITASAALILLLGGCGRSEGYPSLSIRDSERVTGVIEAPTAIFTPALATPATLAQLEALVASARAAHQRFLAARGAAERLVASARRSAVGTESWAQAQVGLANLESLRSDTMIALADIDRLHVDAHTGGGDIAETGSALAEINALVAEQDAVIAALLGQLGS</sequence>
<dbReference type="EMBL" id="JBHRST010000020">
    <property type="protein sequence ID" value="MFC3098797.1"/>
    <property type="molecule type" value="Genomic_DNA"/>
</dbReference>
<keyword evidence="2" id="KW-1185">Reference proteome</keyword>
<gene>
    <name evidence="1" type="ORF">ACFODU_13455</name>
</gene>
<protein>
    <recommendedName>
        <fullName evidence="3">DUF4142 domain-containing protein</fullName>
    </recommendedName>
</protein>
<evidence type="ECO:0008006" key="3">
    <source>
        <dbReference type="Google" id="ProtNLM"/>
    </source>
</evidence>
<evidence type="ECO:0000313" key="2">
    <source>
        <dbReference type="Proteomes" id="UP001595456"/>
    </source>
</evidence>
<dbReference type="RefSeq" id="WP_336926521.1">
    <property type="nucleotide sequence ID" value="NZ_JBANRO010000007.1"/>
</dbReference>
<dbReference type="PROSITE" id="PS51257">
    <property type="entry name" value="PROKAR_LIPOPROTEIN"/>
    <property type="match status" value="1"/>
</dbReference>
<proteinExistence type="predicted"/>
<accession>A0ABV7E8C5</accession>
<comment type="caution">
    <text evidence="1">The sequence shown here is derived from an EMBL/GenBank/DDBJ whole genome shotgun (WGS) entry which is preliminary data.</text>
</comment>
<name>A0ABV7E8C5_9SPHN</name>
<reference evidence="2" key="1">
    <citation type="journal article" date="2019" name="Int. J. Syst. Evol. Microbiol.">
        <title>The Global Catalogue of Microorganisms (GCM) 10K type strain sequencing project: providing services to taxonomists for standard genome sequencing and annotation.</title>
        <authorList>
            <consortium name="The Broad Institute Genomics Platform"/>
            <consortium name="The Broad Institute Genome Sequencing Center for Infectious Disease"/>
            <person name="Wu L."/>
            <person name="Ma J."/>
        </authorList>
    </citation>
    <scope>NUCLEOTIDE SEQUENCE [LARGE SCALE GENOMIC DNA]</scope>
    <source>
        <strain evidence="2">KCTC 52607</strain>
    </source>
</reference>
<evidence type="ECO:0000313" key="1">
    <source>
        <dbReference type="EMBL" id="MFC3098797.1"/>
    </source>
</evidence>